<gene>
    <name evidence="15" type="ORF">A2438_02955</name>
</gene>
<reference evidence="15 16" key="1">
    <citation type="journal article" date="2016" name="Nat. Commun.">
        <title>Thousands of microbial genomes shed light on interconnected biogeochemical processes in an aquifer system.</title>
        <authorList>
            <person name="Anantharaman K."/>
            <person name="Brown C.T."/>
            <person name="Hug L.A."/>
            <person name="Sharon I."/>
            <person name="Castelle C.J."/>
            <person name="Probst A.J."/>
            <person name="Thomas B.C."/>
            <person name="Singh A."/>
            <person name="Wilkins M.J."/>
            <person name="Karaoz U."/>
            <person name="Brodie E.L."/>
            <person name="Williams K.H."/>
            <person name="Hubbard S.S."/>
            <person name="Banfield J.F."/>
        </authorList>
    </citation>
    <scope>NUCLEOTIDE SEQUENCE [LARGE SCALE GENOMIC DNA]</scope>
</reference>
<evidence type="ECO:0000256" key="2">
    <source>
        <dbReference type="ARBA" id="ARBA00004950"/>
    </source>
</evidence>
<evidence type="ECO:0000256" key="7">
    <source>
        <dbReference type="ARBA" id="ARBA00022642"/>
    </source>
</evidence>
<dbReference type="SUPFAM" id="SSF51905">
    <property type="entry name" value="FAD/NAD(P)-binding domain"/>
    <property type="match status" value="1"/>
</dbReference>
<dbReference type="UniPathway" id="UPA00253">
    <property type="reaction ID" value="UER00326"/>
</dbReference>
<protein>
    <recommendedName>
        <fullName evidence="5 11">L-aspartate oxidase</fullName>
        <ecNumber evidence="4 11">1.4.3.16</ecNumber>
    </recommendedName>
</protein>
<dbReference type="GO" id="GO:0008734">
    <property type="term" value="F:L-aspartate oxidase activity"/>
    <property type="evidence" value="ECO:0007669"/>
    <property type="project" value="UniProtKB-UniRule"/>
</dbReference>
<dbReference type="PRINTS" id="PR00411">
    <property type="entry name" value="PNDRDTASEI"/>
</dbReference>
<comment type="subcellular location">
    <subcellularLocation>
        <location evidence="12">Cytoplasm</location>
    </subcellularLocation>
</comment>
<comment type="cofactor">
    <cofactor evidence="1 12">
        <name>FAD</name>
        <dbReference type="ChEBI" id="CHEBI:57692"/>
    </cofactor>
</comment>
<dbReference type="NCBIfam" id="TIGR00551">
    <property type="entry name" value="nadB"/>
    <property type="match status" value="1"/>
</dbReference>
<dbReference type="GO" id="GO:0005737">
    <property type="term" value="C:cytoplasm"/>
    <property type="evidence" value="ECO:0007669"/>
    <property type="project" value="UniProtKB-SubCell"/>
</dbReference>
<sequence length="503" mass="54884">MPRECDILIIGAGIAGLRAALTASKYGKVILLTKGKIGESATEKAQGGIAAAIDHIRDSTDFHFEDTIKAGAGLCNKEAVRILVDEGVDRVKELIEMGAQFDRAETEGGFALALEGAHKQRRILHAGDATGAEIEKTLGYNVIKEGLVEVHPLTMGVKLLVKDNRCFGAIATDETYYSKATILATGGVCQIYLYNTNPEVATGDGIAMAYEAGAEVADMEFVQFHPTTLVHSKEFEDIVALPQFLISEAVRGEGGILLNNKGERFVSELAPRDIVSRAIVEEMEKTKSEHVFLKLEMKPEKIKKRFPVIYKTCLERGLDITQEMIPVAPGAHYFMGGIKTDVNGKTSIENLFAAGECASAGVHGANRLASNSLLDGLVFGHRAAESAKECLSQKIQKIKEDFDAGTGKLGNKELMRSSLALKTIMWKNVGIVRSAESLNDALEKLEKQNVTDIELKNMLCVSKLITRAAFDRMESRGAHFRSDYPKTDDTNWNKHLTYSKMAA</sequence>
<feature type="domain" description="FAD-dependent oxidoreductase 2 FAD-binding" evidence="13">
    <location>
        <begin position="6"/>
        <end position="373"/>
    </location>
</feature>
<dbReference type="InterPro" id="IPR015939">
    <property type="entry name" value="Fum_Rdtase/Succ_DH_flav-like_C"/>
</dbReference>
<evidence type="ECO:0000256" key="1">
    <source>
        <dbReference type="ARBA" id="ARBA00001974"/>
    </source>
</evidence>
<evidence type="ECO:0000256" key="3">
    <source>
        <dbReference type="ARBA" id="ARBA00008562"/>
    </source>
</evidence>
<dbReference type="InterPro" id="IPR036188">
    <property type="entry name" value="FAD/NAD-bd_sf"/>
</dbReference>
<dbReference type="AlphaFoldDB" id="A0A1F4U5L2"/>
<dbReference type="SUPFAM" id="SSF46977">
    <property type="entry name" value="Succinate dehydrogenase/fumarate reductase flavoprotein C-terminal domain"/>
    <property type="match status" value="1"/>
</dbReference>
<dbReference type="InterPro" id="IPR027477">
    <property type="entry name" value="Succ_DH/fumarate_Rdtase_cat_sf"/>
</dbReference>
<comment type="pathway">
    <text evidence="2 12">Cofactor biosynthesis; NAD(+) biosynthesis; iminoaspartate from L-aspartate (oxidase route): step 1/1.</text>
</comment>
<dbReference type="InterPro" id="IPR005288">
    <property type="entry name" value="NadB"/>
</dbReference>
<dbReference type="Pfam" id="PF02910">
    <property type="entry name" value="Succ_DH_flav_C"/>
    <property type="match status" value="1"/>
</dbReference>
<dbReference type="Gene3D" id="1.20.58.100">
    <property type="entry name" value="Fumarate reductase/succinate dehydrogenase flavoprotein-like, C-terminal domain"/>
    <property type="match status" value="1"/>
</dbReference>
<dbReference type="GO" id="GO:0033765">
    <property type="term" value="F:steroid dehydrogenase activity, acting on the CH-CH group of donors"/>
    <property type="evidence" value="ECO:0007669"/>
    <property type="project" value="UniProtKB-ARBA"/>
</dbReference>
<evidence type="ECO:0000259" key="14">
    <source>
        <dbReference type="Pfam" id="PF02910"/>
    </source>
</evidence>
<dbReference type="Gene3D" id="3.50.50.60">
    <property type="entry name" value="FAD/NAD(P)-binding domain"/>
    <property type="match status" value="1"/>
</dbReference>
<keyword evidence="7 12" id="KW-0662">Pyridine nucleotide biosynthesis</keyword>
<dbReference type="GO" id="GO:0034628">
    <property type="term" value="P:'de novo' NAD+ biosynthetic process from L-aspartate"/>
    <property type="evidence" value="ECO:0007669"/>
    <property type="project" value="TreeGrafter"/>
</dbReference>
<dbReference type="PANTHER" id="PTHR42716">
    <property type="entry name" value="L-ASPARTATE OXIDASE"/>
    <property type="match status" value="1"/>
</dbReference>
<comment type="caution">
    <text evidence="15">The sequence shown here is derived from an EMBL/GenBank/DDBJ whole genome shotgun (WGS) entry which is preliminary data.</text>
</comment>
<dbReference type="EMBL" id="MEUJ01000004">
    <property type="protein sequence ID" value="OGC40226.1"/>
    <property type="molecule type" value="Genomic_DNA"/>
</dbReference>
<dbReference type="FunFam" id="3.90.700.10:FF:000002">
    <property type="entry name" value="L-aspartate oxidase"/>
    <property type="match status" value="1"/>
</dbReference>
<dbReference type="PRINTS" id="PR00368">
    <property type="entry name" value="FADPNR"/>
</dbReference>
<accession>A0A1F4U5L2</accession>
<evidence type="ECO:0000256" key="11">
    <source>
        <dbReference type="NCBIfam" id="TIGR00551"/>
    </source>
</evidence>
<dbReference type="Pfam" id="PF00890">
    <property type="entry name" value="FAD_binding_2"/>
    <property type="match status" value="1"/>
</dbReference>
<evidence type="ECO:0000256" key="12">
    <source>
        <dbReference type="RuleBase" id="RU362049"/>
    </source>
</evidence>
<dbReference type="InterPro" id="IPR003953">
    <property type="entry name" value="FAD-dep_OxRdtase_2_FAD-bd"/>
</dbReference>
<dbReference type="Proteomes" id="UP000179242">
    <property type="component" value="Unassembled WGS sequence"/>
</dbReference>
<dbReference type="InterPro" id="IPR037099">
    <property type="entry name" value="Fum_R/Succ_DH_flav-like_C_sf"/>
</dbReference>
<keyword evidence="9 12" id="KW-0560">Oxidoreductase</keyword>
<comment type="similarity">
    <text evidence="3 12">Belongs to the FAD-dependent oxidoreductase 2 family. NadB subfamily.</text>
</comment>
<evidence type="ECO:0000256" key="6">
    <source>
        <dbReference type="ARBA" id="ARBA00022630"/>
    </source>
</evidence>
<proteinExistence type="inferred from homology"/>
<evidence type="ECO:0000313" key="15">
    <source>
        <dbReference type="EMBL" id="OGC40226.1"/>
    </source>
</evidence>
<evidence type="ECO:0000256" key="5">
    <source>
        <dbReference type="ARBA" id="ARBA00021901"/>
    </source>
</evidence>
<evidence type="ECO:0000259" key="13">
    <source>
        <dbReference type="Pfam" id="PF00890"/>
    </source>
</evidence>
<feature type="domain" description="Fumarate reductase/succinate dehydrogenase flavoprotein-like C-terminal" evidence="14">
    <location>
        <begin position="453"/>
        <end position="498"/>
    </location>
</feature>
<evidence type="ECO:0000313" key="16">
    <source>
        <dbReference type="Proteomes" id="UP000179242"/>
    </source>
</evidence>
<evidence type="ECO:0000256" key="8">
    <source>
        <dbReference type="ARBA" id="ARBA00022827"/>
    </source>
</evidence>
<comment type="catalytic activity">
    <reaction evidence="10">
        <text>L-aspartate + O2 = iminosuccinate + H2O2</text>
        <dbReference type="Rhea" id="RHEA:25876"/>
        <dbReference type="ChEBI" id="CHEBI:15379"/>
        <dbReference type="ChEBI" id="CHEBI:16240"/>
        <dbReference type="ChEBI" id="CHEBI:29991"/>
        <dbReference type="ChEBI" id="CHEBI:77875"/>
        <dbReference type="EC" id="1.4.3.16"/>
    </reaction>
    <physiologicalReaction direction="left-to-right" evidence="10">
        <dbReference type="Rhea" id="RHEA:25877"/>
    </physiologicalReaction>
</comment>
<comment type="function">
    <text evidence="12">Catalyzes the oxidation of L-aspartate to iminoaspartate.</text>
</comment>
<organism evidence="15 16">
    <name type="scientific">candidate division WOR-1 bacterium RIFOXYC2_FULL_46_14</name>
    <dbReference type="NCBI Taxonomy" id="1802587"/>
    <lineage>
        <taxon>Bacteria</taxon>
        <taxon>Bacillati</taxon>
        <taxon>Saganbacteria</taxon>
    </lineage>
</organism>
<dbReference type="Gene3D" id="3.90.700.10">
    <property type="entry name" value="Succinate dehydrogenase/fumarate reductase flavoprotein, catalytic domain"/>
    <property type="match status" value="1"/>
</dbReference>
<dbReference type="EC" id="1.4.3.16" evidence="4 11"/>
<dbReference type="PANTHER" id="PTHR42716:SF2">
    <property type="entry name" value="L-ASPARTATE OXIDASE, CHLOROPLASTIC"/>
    <property type="match status" value="1"/>
</dbReference>
<keyword evidence="8 12" id="KW-0274">FAD</keyword>
<evidence type="ECO:0000256" key="9">
    <source>
        <dbReference type="ARBA" id="ARBA00023002"/>
    </source>
</evidence>
<dbReference type="SUPFAM" id="SSF56425">
    <property type="entry name" value="Succinate dehydrogenase/fumarate reductase flavoprotein, catalytic domain"/>
    <property type="match status" value="1"/>
</dbReference>
<name>A0A1F4U5L2_UNCSA</name>
<evidence type="ECO:0000256" key="4">
    <source>
        <dbReference type="ARBA" id="ARBA00012173"/>
    </source>
</evidence>
<keyword evidence="6 12" id="KW-0285">Flavoprotein</keyword>
<evidence type="ECO:0000256" key="10">
    <source>
        <dbReference type="ARBA" id="ARBA00048305"/>
    </source>
</evidence>